<evidence type="ECO:0000256" key="11">
    <source>
        <dbReference type="ARBA" id="ARBA00079084"/>
    </source>
</evidence>
<feature type="transmembrane region" description="Helical" evidence="14">
    <location>
        <begin position="1074"/>
        <end position="1095"/>
    </location>
</feature>
<feature type="transmembrane region" description="Helical" evidence="14">
    <location>
        <begin position="1034"/>
        <end position="1059"/>
    </location>
</feature>
<evidence type="ECO:0000256" key="1">
    <source>
        <dbReference type="ARBA" id="ARBA00004477"/>
    </source>
</evidence>
<evidence type="ECO:0000313" key="16">
    <source>
        <dbReference type="Proteomes" id="UP000694845"/>
    </source>
</evidence>
<dbReference type="GeneID" id="110985860"/>
<feature type="transmembrane region" description="Helical" evidence="14">
    <location>
        <begin position="854"/>
        <end position="879"/>
    </location>
</feature>
<keyword evidence="4" id="KW-0337">GPI-anchor biosynthesis</keyword>
<feature type="transmembrane region" description="Helical" evidence="14">
    <location>
        <begin position="775"/>
        <end position="796"/>
    </location>
</feature>
<evidence type="ECO:0000313" key="17">
    <source>
        <dbReference type="RefSeq" id="XP_022102976.1"/>
    </source>
</evidence>
<evidence type="ECO:0000256" key="14">
    <source>
        <dbReference type="SAM" id="Phobius"/>
    </source>
</evidence>
<dbReference type="SUPFAM" id="SSF53649">
    <property type="entry name" value="Alkaline phosphatase-like"/>
    <property type="match status" value="1"/>
</dbReference>
<evidence type="ECO:0000256" key="6">
    <source>
        <dbReference type="ARBA" id="ARBA00022692"/>
    </source>
</evidence>
<feature type="transmembrane region" description="Helical" evidence="14">
    <location>
        <begin position="639"/>
        <end position="659"/>
    </location>
</feature>
<dbReference type="UniPathway" id="UPA00196"/>
<dbReference type="InterPro" id="IPR037675">
    <property type="entry name" value="PIG-O_N"/>
</dbReference>
<evidence type="ECO:0000256" key="13">
    <source>
        <dbReference type="SAM" id="MobiDB-lite"/>
    </source>
</evidence>
<keyword evidence="10" id="KW-0325">Glycoprotein</keyword>
<accession>A0A8B7ZI88</accession>
<dbReference type="InterPro" id="IPR002591">
    <property type="entry name" value="Phosphodiest/P_Trfase"/>
</dbReference>
<name>A0A8B7ZI88_ACAPL</name>
<reference evidence="17" key="1">
    <citation type="submission" date="2025-08" db="UniProtKB">
        <authorList>
            <consortium name="RefSeq"/>
        </authorList>
    </citation>
    <scope>IDENTIFICATION</scope>
</reference>
<dbReference type="CDD" id="cd16023">
    <property type="entry name" value="GPI_EPT_3"/>
    <property type="match status" value="1"/>
</dbReference>
<organism evidence="16 17">
    <name type="scientific">Acanthaster planci</name>
    <name type="common">Crown-of-thorns starfish</name>
    <dbReference type="NCBI Taxonomy" id="133434"/>
    <lineage>
        <taxon>Eukaryota</taxon>
        <taxon>Metazoa</taxon>
        <taxon>Echinodermata</taxon>
        <taxon>Eleutherozoa</taxon>
        <taxon>Asterozoa</taxon>
        <taxon>Asteroidea</taxon>
        <taxon>Valvatacea</taxon>
        <taxon>Valvatida</taxon>
        <taxon>Acanthasteridae</taxon>
        <taxon>Acanthaster</taxon>
    </lineage>
</organism>
<feature type="transmembrane region" description="Helical" evidence="14">
    <location>
        <begin position="564"/>
        <end position="583"/>
    </location>
</feature>
<feature type="transmembrane region" description="Helical" evidence="14">
    <location>
        <begin position="732"/>
        <end position="755"/>
    </location>
</feature>
<evidence type="ECO:0000256" key="3">
    <source>
        <dbReference type="ARBA" id="ARBA00008695"/>
    </source>
</evidence>
<evidence type="ECO:0000256" key="9">
    <source>
        <dbReference type="ARBA" id="ARBA00023136"/>
    </source>
</evidence>
<dbReference type="InterPro" id="IPR039524">
    <property type="entry name" value="PIGO/GPI13"/>
</dbReference>
<evidence type="ECO:0000256" key="7">
    <source>
        <dbReference type="ARBA" id="ARBA00022824"/>
    </source>
</evidence>
<keyword evidence="8 14" id="KW-1133">Transmembrane helix</keyword>
<feature type="domain" description="GPI ethanolamine phosphate transferase 2 C-terminal" evidence="15">
    <location>
        <begin position="939"/>
        <end position="1077"/>
    </location>
</feature>
<keyword evidence="16" id="KW-1185">Reference proteome</keyword>
<protein>
    <recommendedName>
        <fullName evidence="12">GPI ethanolamine phosphate transferase 3, catalytic subunit</fullName>
    </recommendedName>
    <alternativeName>
        <fullName evidence="11">Phosphatidylinositol-glycan biosynthesis class O protein</fullName>
    </alternativeName>
</protein>
<feature type="transmembrane region" description="Helical" evidence="14">
    <location>
        <begin position="885"/>
        <end position="906"/>
    </location>
</feature>
<evidence type="ECO:0000256" key="2">
    <source>
        <dbReference type="ARBA" id="ARBA00004687"/>
    </source>
</evidence>
<dbReference type="Pfam" id="PF19316">
    <property type="entry name" value="PIGO_PIGG"/>
    <property type="match status" value="1"/>
</dbReference>
<dbReference type="Gene3D" id="3.40.720.10">
    <property type="entry name" value="Alkaline Phosphatase, subunit A"/>
    <property type="match status" value="1"/>
</dbReference>
<dbReference type="AlphaFoldDB" id="A0A8B7ZI88"/>
<dbReference type="GO" id="GO:0006506">
    <property type="term" value="P:GPI anchor biosynthetic process"/>
    <property type="evidence" value="ECO:0007669"/>
    <property type="project" value="UniProtKB-UniPathway"/>
</dbReference>
<dbReference type="PANTHER" id="PTHR23071">
    <property type="entry name" value="PHOSPHATIDYLINOSITOL GLYCAN"/>
    <property type="match status" value="1"/>
</dbReference>
<feature type="region of interest" description="Disordered" evidence="13">
    <location>
        <begin position="829"/>
        <end position="849"/>
    </location>
</feature>
<dbReference type="GO" id="GO:0051377">
    <property type="term" value="F:mannose-ethanolamine phosphotransferase activity"/>
    <property type="evidence" value="ECO:0007669"/>
    <property type="project" value="InterPro"/>
</dbReference>
<evidence type="ECO:0000256" key="12">
    <source>
        <dbReference type="ARBA" id="ARBA00093602"/>
    </source>
</evidence>
<proteinExistence type="inferred from homology"/>
<dbReference type="RefSeq" id="XP_022102976.1">
    <property type="nucleotide sequence ID" value="XM_022247284.1"/>
</dbReference>
<feature type="transmembrane region" description="Helical" evidence="14">
    <location>
        <begin position="701"/>
        <end position="720"/>
    </location>
</feature>
<dbReference type="Pfam" id="PF01663">
    <property type="entry name" value="Phosphodiest"/>
    <property type="match status" value="1"/>
</dbReference>
<dbReference type="OrthoDB" id="272139at2759"/>
<evidence type="ECO:0000256" key="8">
    <source>
        <dbReference type="ARBA" id="ARBA00022989"/>
    </source>
</evidence>
<feature type="transmembrane region" description="Helical" evidence="14">
    <location>
        <begin position="971"/>
        <end position="1004"/>
    </location>
</feature>
<dbReference type="InterPro" id="IPR017850">
    <property type="entry name" value="Alkaline_phosphatase_core_sf"/>
</dbReference>
<feature type="transmembrane region" description="Helical" evidence="14">
    <location>
        <begin position="595"/>
        <end position="618"/>
    </location>
</feature>
<comment type="pathway">
    <text evidence="2">Glycolipid biosynthesis; glycosylphosphatidylinositol-anchor biosynthesis.</text>
</comment>
<comment type="similarity">
    <text evidence="3">Belongs to the PIGG/PIGN/PIGO family. PIGO subfamily.</text>
</comment>
<feature type="transmembrane region" description="Helical" evidence="14">
    <location>
        <begin position="460"/>
        <end position="481"/>
    </location>
</feature>
<evidence type="ECO:0000256" key="4">
    <source>
        <dbReference type="ARBA" id="ARBA00022502"/>
    </source>
</evidence>
<dbReference type="CTD" id="84720"/>
<gene>
    <name evidence="17" type="primary">LOC110985860</name>
</gene>
<feature type="transmembrane region" description="Helical" evidence="14">
    <location>
        <begin position="528"/>
        <end position="552"/>
    </location>
</feature>
<keyword evidence="6 14" id="KW-0812">Transmembrane</keyword>
<dbReference type="Proteomes" id="UP000694845">
    <property type="component" value="Unplaced"/>
</dbReference>
<dbReference type="KEGG" id="aplc:110985860"/>
<sequence length="1114" mass="125038">MSIGTKLFMLLLWIGALFGIGITIFSRGFLLNRLEIPEKSLCVGDEDAGQAQEGARQLCGEHRRYSKAIVIVIDALRYDFTLYNESLDDKSALPFQNKLPFIHKLRTEKPQQSLLYKFLADPPTTTMQRLKGLTTGSLPTFVDAGSNFASTKITEDSFIHQLRHLGKRITFMGDDTWESLFEGYFVRSYPFPSFNVKDLHTVDNGVINHLVPEMAEQDWDVIIAHFLGVDHCGHRFGPFHSAMGEKLLQMDQVLRSVVERLDDDTVLFVLGDHGMTRTGDHGGDSKDEIAAALFIYSNAILHQETIDMKAVRIASQIDLVPTLSLLLGVPIPFSNLGSIIPELFGLVPLSNQPKLTGMNNWPPHLQSLYNKVGALWTNAHQVNRYLQAYSKVSDEFPRGQFNLLQNFFQEAEIAVQELLQSSAFDESRTLALLQKSEQVYLDYLNQVKEMCRSMWARFDLTLIILGLAVVIGTCLISYVLLMHNYNFGNRAQLDSALGTLLKIIAVSIVACVLIGVTMSLTIPSLHVYSAVLVLTVPAVGSLLNAVVWIAFVSAEMKVSYFLRFWTYPLKTVMAVILTFAYAACLTSNSFVINEGYVAAFLVHSLHLACVCSVGSVFVQSKNSKETTRKKTKTEKSRDIGHFLTHPVTVYILLAVAFHLCIRFSSLFLACREEQNPCRESELLRSLGAFSDDTGSYRNYRYFMSVASLAVIPASLTFWLNKQGNLNGGAAPMLSVAYALPIATVCICLNWGLQALPQKMLDNLPAWQQVLLPRTAYIMLFVAFISVLWNPLCIFLIPREDPKKKTLQVEYPGEVESVVPKIFNHLKTTWKRSSRQGKQPSDEDQDEHREASPPVVYGLATVFSACWLLVSATVALLVALLLGDGLAPVVLTMLLQMVVYLELYAVIRRQQLAPLEALPDLHHIATYQVPWYAIAAWGFMSSQFFFATGHHATISSIRFDSAFIGFHGDFPSYLYFIPGALITINTFASQIVFAVALPLLLIWPFTRGKMFDRKKDEDRKGELGLHVSNRELRVAFFQIILAYLLYNGIQLVGAMVSAAIHRRHLMVWKIFAPRFVFQGVSFLVVMVILILLYLLLVKIDRAISHWLQVLFQDAS</sequence>
<keyword evidence="5" id="KW-0808">Transferase</keyword>
<dbReference type="PANTHER" id="PTHR23071:SF1">
    <property type="entry name" value="GPI ETHANOLAMINE PHOSPHATE TRANSFERASE 3"/>
    <property type="match status" value="1"/>
</dbReference>
<evidence type="ECO:0000256" key="10">
    <source>
        <dbReference type="ARBA" id="ARBA00023180"/>
    </source>
</evidence>
<dbReference type="FunFam" id="3.40.720.10:FF:000041">
    <property type="entry name" value="GPI ethanolamine phosphate transferase 3"/>
    <property type="match status" value="1"/>
</dbReference>
<feature type="transmembrane region" description="Helical" evidence="14">
    <location>
        <begin position="501"/>
        <end position="522"/>
    </location>
</feature>
<dbReference type="GO" id="GO:0005789">
    <property type="term" value="C:endoplasmic reticulum membrane"/>
    <property type="evidence" value="ECO:0007669"/>
    <property type="project" value="UniProtKB-SubCell"/>
</dbReference>
<keyword evidence="7" id="KW-0256">Endoplasmic reticulum</keyword>
<keyword evidence="9 14" id="KW-0472">Membrane</keyword>
<feature type="transmembrane region" description="Helical" evidence="14">
    <location>
        <begin position="930"/>
        <end position="951"/>
    </location>
</feature>
<feature type="transmembrane region" description="Helical" evidence="14">
    <location>
        <begin position="7"/>
        <end position="30"/>
    </location>
</feature>
<evidence type="ECO:0000256" key="5">
    <source>
        <dbReference type="ARBA" id="ARBA00022679"/>
    </source>
</evidence>
<comment type="subcellular location">
    <subcellularLocation>
        <location evidence="1">Endoplasmic reticulum membrane</location>
        <topology evidence="1">Multi-pass membrane protein</topology>
    </subcellularLocation>
</comment>
<evidence type="ECO:0000259" key="15">
    <source>
        <dbReference type="Pfam" id="PF19316"/>
    </source>
</evidence>
<dbReference type="InterPro" id="IPR045687">
    <property type="entry name" value="PIGG/GPI7_C"/>
</dbReference>